<accession>A0AA50KL51</accession>
<gene>
    <name evidence="1" type="ORF">PU634_10385</name>
</gene>
<evidence type="ECO:0000313" key="1">
    <source>
        <dbReference type="EMBL" id="WMC09523.1"/>
    </source>
</evidence>
<dbReference type="RefSeq" id="WP_306760718.1">
    <property type="nucleotide sequence ID" value="NZ_CP118224.1"/>
</dbReference>
<sequence>MFYPRLSEPVTLDSLKLIRRHLQEDPEYLDHPSCPYSAELAEFLKEILPERKNPLEEISTETEPANDIEPEDVDIETESRRLYHEMRGFLKGIEKSDVSERAAMFRTCTALLEKLITIQERAQGVNQYMGFKRLMFEAMDEYLTPSERTELMERLEKEL</sequence>
<proteinExistence type="predicted"/>
<protein>
    <submittedName>
        <fullName evidence="1">Uncharacterized protein</fullName>
    </submittedName>
</protein>
<name>A0AA50KL51_9GAMM</name>
<reference evidence="1 2" key="1">
    <citation type="submission" date="2023-02" db="EMBL/GenBank/DDBJ databases">
        <title>Complete genome sequence of a novel bacterium Oceanimonas sp. NTOU-MSR1 isolated from marine coast sediment.</title>
        <authorList>
            <person name="Yang H.-T."/>
            <person name="Chen Y.-L."/>
            <person name="Ho Y.-N."/>
        </authorList>
    </citation>
    <scope>NUCLEOTIDE SEQUENCE [LARGE SCALE GENOMIC DNA]</scope>
    <source>
        <strain evidence="1 2">NTOU-MSR1</strain>
    </source>
</reference>
<dbReference type="AlphaFoldDB" id="A0AA50KL51"/>
<organism evidence="1 2">
    <name type="scientific">Oceanimonas pelagia</name>
    <dbReference type="NCBI Taxonomy" id="3028314"/>
    <lineage>
        <taxon>Bacteria</taxon>
        <taxon>Pseudomonadati</taxon>
        <taxon>Pseudomonadota</taxon>
        <taxon>Gammaproteobacteria</taxon>
        <taxon>Aeromonadales</taxon>
        <taxon>Aeromonadaceae</taxon>
        <taxon>Oceanimonas</taxon>
    </lineage>
</organism>
<dbReference type="Proteomes" id="UP001223802">
    <property type="component" value="Chromosome"/>
</dbReference>
<dbReference type="KEGG" id="ope:PU634_10385"/>
<evidence type="ECO:0000313" key="2">
    <source>
        <dbReference type="Proteomes" id="UP001223802"/>
    </source>
</evidence>
<keyword evidence="2" id="KW-1185">Reference proteome</keyword>
<dbReference type="EMBL" id="CP118224">
    <property type="protein sequence ID" value="WMC09523.1"/>
    <property type="molecule type" value="Genomic_DNA"/>
</dbReference>